<dbReference type="InterPro" id="IPR016667">
    <property type="entry name" value="Caps_polysacc_synth_CpsB/CapC"/>
</dbReference>
<name>A0A4R6BAS4_9STAP</name>
<dbReference type="Gene3D" id="3.20.20.140">
    <property type="entry name" value="Metal-dependent hydrolases"/>
    <property type="match status" value="1"/>
</dbReference>
<reference evidence="6 7" key="1">
    <citation type="submission" date="2019-01" db="EMBL/GenBank/DDBJ databases">
        <title>Draft genome sequences of the type strains of six Macrococcus species.</title>
        <authorList>
            <person name="Mazhar S."/>
            <person name="Altermann E."/>
            <person name="Hill C."/>
            <person name="Mcauliffe O."/>
        </authorList>
    </citation>
    <scope>NUCLEOTIDE SEQUENCE [LARGE SCALE GENOMIC DNA]</scope>
    <source>
        <strain evidence="6 7">CCM4811</strain>
    </source>
</reference>
<dbReference type="Proteomes" id="UP000295310">
    <property type="component" value="Unassembled WGS sequence"/>
</dbReference>
<dbReference type="EC" id="3.1.3.48" evidence="5"/>
<accession>A0A4R6BAS4</accession>
<dbReference type="RefSeq" id="WP_133432774.1">
    <property type="nucleotide sequence ID" value="NZ_SCWA01000026.1"/>
</dbReference>
<keyword evidence="2 5" id="KW-0378">Hydrolase</keyword>
<dbReference type="OrthoDB" id="9788539at2"/>
<dbReference type="GO" id="GO:0004725">
    <property type="term" value="F:protein tyrosine phosphatase activity"/>
    <property type="evidence" value="ECO:0007669"/>
    <property type="project" value="UniProtKB-UniRule"/>
</dbReference>
<comment type="similarity">
    <text evidence="1 5">Belongs to the metallo-dependent hydrolases superfamily. CpsB/CapC family.</text>
</comment>
<evidence type="ECO:0000256" key="1">
    <source>
        <dbReference type="ARBA" id="ARBA00005750"/>
    </source>
</evidence>
<dbReference type="PIRSF" id="PIRSF016557">
    <property type="entry name" value="Caps_synth_CpsB"/>
    <property type="match status" value="1"/>
</dbReference>
<comment type="caution">
    <text evidence="6">The sequence shown here is derived from an EMBL/GenBank/DDBJ whole genome shotgun (WGS) entry which is preliminary data.</text>
</comment>
<evidence type="ECO:0000256" key="2">
    <source>
        <dbReference type="ARBA" id="ARBA00022801"/>
    </source>
</evidence>
<sequence>MIDLHNHFLIDVDDGPDSKEDALALLIQAEEQGITDIIATPHHHSMDWFTPKNIVLSKIDEIRTIISENGLSIKVHPGQEIRINENLLSEFDDDINLSLNHSRYVLIEFPFSDVPYFAEQLLYDLQMKGFTPIIAHPERCKPLLRSPDKIYNIVSNGSLTQVTCSSITGRLGEDMQETSLKMIKHNLVHFIASDAHDAELRPFELKDAYEVIEKRLGIELVERLKFNAQAVMLNQDVKIKAPKTFEVSYSNKRRKKKKKFLSLFL</sequence>
<evidence type="ECO:0000313" key="6">
    <source>
        <dbReference type="EMBL" id="TDL93400.1"/>
    </source>
</evidence>
<dbReference type="PANTHER" id="PTHR39181:SF1">
    <property type="entry name" value="TYROSINE-PROTEIN PHOSPHATASE YWQE"/>
    <property type="match status" value="1"/>
</dbReference>
<evidence type="ECO:0000256" key="3">
    <source>
        <dbReference type="ARBA" id="ARBA00022912"/>
    </source>
</evidence>
<dbReference type="PANTHER" id="PTHR39181">
    <property type="entry name" value="TYROSINE-PROTEIN PHOSPHATASE YWQE"/>
    <property type="match status" value="1"/>
</dbReference>
<dbReference type="Pfam" id="PF19567">
    <property type="entry name" value="CpsB_CapC"/>
    <property type="match status" value="1"/>
</dbReference>
<dbReference type="SUPFAM" id="SSF89550">
    <property type="entry name" value="PHP domain-like"/>
    <property type="match status" value="1"/>
</dbReference>
<dbReference type="EMBL" id="SCWA01000026">
    <property type="protein sequence ID" value="TDL93400.1"/>
    <property type="molecule type" value="Genomic_DNA"/>
</dbReference>
<keyword evidence="7" id="KW-1185">Reference proteome</keyword>
<evidence type="ECO:0000256" key="5">
    <source>
        <dbReference type="PIRNR" id="PIRNR016557"/>
    </source>
</evidence>
<evidence type="ECO:0000256" key="4">
    <source>
        <dbReference type="ARBA" id="ARBA00051722"/>
    </source>
</evidence>
<comment type="catalytic activity">
    <reaction evidence="4 5">
        <text>O-phospho-L-tyrosyl-[protein] + H2O = L-tyrosyl-[protein] + phosphate</text>
        <dbReference type="Rhea" id="RHEA:10684"/>
        <dbReference type="Rhea" id="RHEA-COMP:10136"/>
        <dbReference type="Rhea" id="RHEA-COMP:20101"/>
        <dbReference type="ChEBI" id="CHEBI:15377"/>
        <dbReference type="ChEBI" id="CHEBI:43474"/>
        <dbReference type="ChEBI" id="CHEBI:46858"/>
        <dbReference type="ChEBI" id="CHEBI:61978"/>
        <dbReference type="EC" id="3.1.3.48"/>
    </reaction>
</comment>
<proteinExistence type="inferred from homology"/>
<keyword evidence="3 5" id="KW-0904">Protein phosphatase</keyword>
<dbReference type="GO" id="GO:0030145">
    <property type="term" value="F:manganese ion binding"/>
    <property type="evidence" value="ECO:0007669"/>
    <property type="project" value="UniProtKB-UniRule"/>
</dbReference>
<gene>
    <name evidence="6" type="ORF">ERX27_10575</name>
</gene>
<dbReference type="InterPro" id="IPR016195">
    <property type="entry name" value="Pol/histidinol_Pase-like"/>
</dbReference>
<organism evidence="6 7">
    <name type="scientific">Macrococcus brunensis</name>
    <dbReference type="NCBI Taxonomy" id="198483"/>
    <lineage>
        <taxon>Bacteria</taxon>
        <taxon>Bacillati</taxon>
        <taxon>Bacillota</taxon>
        <taxon>Bacilli</taxon>
        <taxon>Bacillales</taxon>
        <taxon>Staphylococcaceae</taxon>
        <taxon>Macrococcus</taxon>
    </lineage>
</organism>
<evidence type="ECO:0000313" key="7">
    <source>
        <dbReference type="Proteomes" id="UP000295310"/>
    </source>
</evidence>
<protein>
    <recommendedName>
        <fullName evidence="5">Tyrosine-protein phosphatase</fullName>
        <ecNumber evidence="5">3.1.3.48</ecNumber>
    </recommendedName>
</protein>
<dbReference type="AlphaFoldDB" id="A0A4R6BAS4"/>